<dbReference type="Pfam" id="PF00924">
    <property type="entry name" value="MS_channel_2nd"/>
    <property type="match status" value="1"/>
</dbReference>
<feature type="transmembrane region" description="Helical" evidence="7">
    <location>
        <begin position="20"/>
        <end position="38"/>
    </location>
</feature>
<dbReference type="Gene3D" id="2.30.30.60">
    <property type="match status" value="1"/>
</dbReference>
<dbReference type="PANTHER" id="PTHR30347">
    <property type="entry name" value="POTASSIUM CHANNEL RELATED"/>
    <property type="match status" value="1"/>
</dbReference>
<protein>
    <submittedName>
        <fullName evidence="10">Mechanosensitive ion channel</fullName>
    </submittedName>
</protein>
<dbReference type="InterPro" id="IPR010920">
    <property type="entry name" value="LSM_dom_sf"/>
</dbReference>
<gene>
    <name evidence="10" type="ORF">EVG15_04005</name>
</gene>
<dbReference type="Proteomes" id="UP000319296">
    <property type="component" value="Unassembled WGS sequence"/>
</dbReference>
<dbReference type="InterPro" id="IPR049278">
    <property type="entry name" value="MS_channel_C"/>
</dbReference>
<dbReference type="InterPro" id="IPR006685">
    <property type="entry name" value="MscS_channel_2nd"/>
</dbReference>
<comment type="similarity">
    <text evidence="2">Belongs to the MscS (TC 1.A.23) family.</text>
</comment>
<keyword evidence="6 7" id="KW-0472">Membrane</keyword>
<reference evidence="10 11" key="1">
    <citation type="journal article" date="2019" name="ISME J.">
        <title>Insights into ecological role of a new deltaproteobacterial order Candidatus Acidulodesulfobacterales by metagenomics and metatranscriptomics.</title>
        <authorList>
            <person name="Tan S."/>
            <person name="Liu J."/>
            <person name="Fang Y."/>
            <person name="Hedlund B.P."/>
            <person name="Lian Z.H."/>
            <person name="Huang L.Y."/>
            <person name="Li J.T."/>
            <person name="Huang L.N."/>
            <person name="Li W.J."/>
            <person name="Jiang H.C."/>
            <person name="Dong H.L."/>
            <person name="Shu W.S."/>
        </authorList>
    </citation>
    <scope>NUCLEOTIDE SEQUENCE [LARGE SCALE GENOMIC DNA]</scope>
    <source>
        <strain evidence="10">AP1</strain>
    </source>
</reference>
<feature type="transmembrane region" description="Helical" evidence="7">
    <location>
        <begin position="67"/>
        <end position="86"/>
    </location>
</feature>
<evidence type="ECO:0000313" key="11">
    <source>
        <dbReference type="Proteomes" id="UP000319296"/>
    </source>
</evidence>
<dbReference type="InterPro" id="IPR023408">
    <property type="entry name" value="MscS_beta-dom_sf"/>
</dbReference>
<feature type="transmembrane region" description="Helical" evidence="7">
    <location>
        <begin position="92"/>
        <end position="121"/>
    </location>
</feature>
<evidence type="ECO:0000256" key="2">
    <source>
        <dbReference type="ARBA" id="ARBA00008017"/>
    </source>
</evidence>
<sequence>MNKIFHLLNDKIVALGDLKLSILSIIVAILVLILSYILSRLSTKFLKKEYLKKSSLHKGTKLIIERFIKIFIFIVGFFISFQILGINLSSLAIFAGIIGLGIGFGIQNILSNFISGIIILFEQPIMVGDYLTIGSLDGVVTEIRTRSTTVTTRDNIRVIVPNSTFISENVINWSREDPKVRIHIPVGIEETASKLDLARDILLQIASEHPKVLKDPKPSIWFETFGNSTFNLTLLVWIESAILRHYIVSDINFEIAKRYAENNIDITYPYTNLLFKNDLNINSINVNNDNINNINTILNTGSNLQVQRQDGSYAESQKQNINQVKAQSQDINNIDRSSLNNLSKD</sequence>
<evidence type="ECO:0000256" key="5">
    <source>
        <dbReference type="ARBA" id="ARBA00022989"/>
    </source>
</evidence>
<evidence type="ECO:0000256" key="3">
    <source>
        <dbReference type="ARBA" id="ARBA00022475"/>
    </source>
</evidence>
<proteinExistence type="inferred from homology"/>
<evidence type="ECO:0000256" key="1">
    <source>
        <dbReference type="ARBA" id="ARBA00004651"/>
    </source>
</evidence>
<evidence type="ECO:0000259" key="9">
    <source>
        <dbReference type="Pfam" id="PF21082"/>
    </source>
</evidence>
<dbReference type="AlphaFoldDB" id="A0A519BNA5"/>
<feature type="domain" description="Mechanosensitive ion channel MscS" evidence="8">
    <location>
        <begin position="108"/>
        <end position="175"/>
    </location>
</feature>
<dbReference type="SUPFAM" id="SSF82689">
    <property type="entry name" value="Mechanosensitive channel protein MscS (YggB), C-terminal domain"/>
    <property type="match status" value="1"/>
</dbReference>
<dbReference type="InterPro" id="IPR052702">
    <property type="entry name" value="MscS-like_channel"/>
</dbReference>
<dbReference type="PANTHER" id="PTHR30347:SF1">
    <property type="entry name" value="MECHANOSENSITIVE CHANNEL MSCK"/>
    <property type="match status" value="1"/>
</dbReference>
<evidence type="ECO:0000256" key="4">
    <source>
        <dbReference type="ARBA" id="ARBA00022692"/>
    </source>
</evidence>
<dbReference type="Gene3D" id="1.10.287.1260">
    <property type="match status" value="1"/>
</dbReference>
<dbReference type="SUPFAM" id="SSF50182">
    <property type="entry name" value="Sm-like ribonucleoproteins"/>
    <property type="match status" value="1"/>
</dbReference>
<comment type="caution">
    <text evidence="10">The sequence shown here is derived from an EMBL/GenBank/DDBJ whole genome shotgun (WGS) entry which is preliminary data.</text>
</comment>
<dbReference type="InterPro" id="IPR011066">
    <property type="entry name" value="MscS_channel_C_sf"/>
</dbReference>
<dbReference type="GO" id="GO:0005886">
    <property type="term" value="C:plasma membrane"/>
    <property type="evidence" value="ECO:0007669"/>
    <property type="project" value="UniProtKB-SubCell"/>
</dbReference>
<keyword evidence="4 7" id="KW-0812">Transmembrane</keyword>
<organism evidence="10 11">
    <name type="scientific">Candidatus Acididesulfobacter diazotrophicus</name>
    <dbReference type="NCBI Taxonomy" id="2597226"/>
    <lineage>
        <taxon>Bacteria</taxon>
        <taxon>Deltaproteobacteria</taxon>
        <taxon>Candidatus Acidulodesulfobacterales</taxon>
        <taxon>Candidatus Acididesulfobacter</taxon>
    </lineage>
</organism>
<accession>A0A519BNA5</accession>
<feature type="domain" description="Mechanosensitive ion channel MscS C-terminal" evidence="9">
    <location>
        <begin position="181"/>
        <end position="266"/>
    </location>
</feature>
<dbReference type="Pfam" id="PF21082">
    <property type="entry name" value="MS_channel_3rd"/>
    <property type="match status" value="1"/>
</dbReference>
<name>A0A519BNA5_9DELT</name>
<dbReference type="Gene3D" id="3.30.70.100">
    <property type="match status" value="1"/>
</dbReference>
<evidence type="ECO:0000256" key="7">
    <source>
        <dbReference type="SAM" id="Phobius"/>
    </source>
</evidence>
<dbReference type="InterPro" id="IPR011014">
    <property type="entry name" value="MscS_channel_TM-2"/>
</dbReference>
<keyword evidence="5 7" id="KW-1133">Transmembrane helix</keyword>
<evidence type="ECO:0000259" key="8">
    <source>
        <dbReference type="Pfam" id="PF00924"/>
    </source>
</evidence>
<evidence type="ECO:0000313" key="10">
    <source>
        <dbReference type="EMBL" id="RZD18756.1"/>
    </source>
</evidence>
<dbReference type="GO" id="GO:0055085">
    <property type="term" value="P:transmembrane transport"/>
    <property type="evidence" value="ECO:0007669"/>
    <property type="project" value="InterPro"/>
</dbReference>
<evidence type="ECO:0000256" key="6">
    <source>
        <dbReference type="ARBA" id="ARBA00023136"/>
    </source>
</evidence>
<dbReference type="SUPFAM" id="SSF82861">
    <property type="entry name" value="Mechanosensitive channel protein MscS (YggB), transmembrane region"/>
    <property type="match status" value="1"/>
</dbReference>
<dbReference type="EMBL" id="SGBB01000005">
    <property type="protein sequence ID" value="RZD18756.1"/>
    <property type="molecule type" value="Genomic_DNA"/>
</dbReference>
<keyword evidence="3" id="KW-1003">Cell membrane</keyword>
<comment type="subcellular location">
    <subcellularLocation>
        <location evidence="1">Cell membrane</location>
        <topology evidence="1">Multi-pass membrane protein</topology>
    </subcellularLocation>
</comment>